<accession>A0A6C0DYU4</accession>
<dbReference type="GO" id="GO:0006370">
    <property type="term" value="P:7-methylguanosine mRNA capping"/>
    <property type="evidence" value="ECO:0007669"/>
    <property type="project" value="TreeGrafter"/>
</dbReference>
<dbReference type="SUPFAM" id="SSF53335">
    <property type="entry name" value="S-adenosyl-L-methionine-dependent methyltransferases"/>
    <property type="match status" value="1"/>
</dbReference>
<dbReference type="EMBL" id="MN739695">
    <property type="protein sequence ID" value="QHT21531.1"/>
    <property type="molecule type" value="Genomic_DNA"/>
</dbReference>
<proteinExistence type="predicted"/>
<name>A0A6C0DYU4_9ZZZZ</name>
<dbReference type="GO" id="GO:0004483">
    <property type="term" value="F:methyltransferase cap1 activity"/>
    <property type="evidence" value="ECO:0007669"/>
    <property type="project" value="TreeGrafter"/>
</dbReference>
<feature type="domain" description="Ribosomal RNA methyltransferase FtsJ" evidence="1">
    <location>
        <begin position="130"/>
        <end position="329"/>
    </location>
</feature>
<dbReference type="Gene3D" id="3.40.50.12760">
    <property type="match status" value="1"/>
</dbReference>
<dbReference type="InterPro" id="IPR002877">
    <property type="entry name" value="RNA_MeTrfase_FtsJ_dom"/>
</dbReference>
<reference evidence="2" key="1">
    <citation type="journal article" date="2020" name="Nature">
        <title>Giant virus diversity and host interactions through global metagenomics.</title>
        <authorList>
            <person name="Schulz F."/>
            <person name="Roux S."/>
            <person name="Paez-Espino D."/>
            <person name="Jungbluth S."/>
            <person name="Walsh D.A."/>
            <person name="Denef V.J."/>
            <person name="McMahon K.D."/>
            <person name="Konstantinidis K.T."/>
            <person name="Eloe-Fadrosh E.A."/>
            <person name="Kyrpides N.C."/>
            <person name="Woyke T."/>
        </authorList>
    </citation>
    <scope>NUCLEOTIDE SEQUENCE</scope>
    <source>
        <strain evidence="2">GVMAG-M-3300023179-103</strain>
    </source>
</reference>
<dbReference type="GO" id="GO:0032259">
    <property type="term" value="P:methylation"/>
    <property type="evidence" value="ECO:0007669"/>
    <property type="project" value="InterPro"/>
</dbReference>
<dbReference type="PANTHER" id="PTHR16121">
    <property type="entry name" value="CAP-SPECIFIC MRNA (NUCLEOSIDE-2'-O-)-METHYLTRANSFERASE 1-RELATED"/>
    <property type="match status" value="1"/>
</dbReference>
<dbReference type="Pfam" id="PF01728">
    <property type="entry name" value="FtsJ"/>
    <property type="match status" value="1"/>
</dbReference>
<sequence>MAKYYNYDNYKSYIKNRFRNSQTDYKNKFINDTKNDEKFLLSYESMNVFPIYPRPIIMKLKTKDFDINLEKNNNLQSIDLKLNDILIDKIKEFKSYNSLFGKNKNLDSKVRRFFDYEIKDKIAEILQDKVSNAWVKMYEILSSYTLFSDNDTLKTFHLCEHPGAFVLATQEWIKQNTKKEHSFVFQSLKPNNNPQIFKPDDRIPKEFLDYGNDIKGDGDLTKRQNIEYYRKKYKDVYYDLITSDCGLNFSDDFTQQEDGLYKIFLGALICAIGLAKQGTNYIYKMFSFNETKTIELMYITCMFFENVDVVRLMTDKSGSGEIYIICTNFNYSNKNFNEVFNLLLDYLEDNKDFIIKKFDKEFIKNIQNYHKLLTMRRITNYNMLIFRQINADYSNCVSYVKRLTDYYADYFIEYIGLKR</sequence>
<dbReference type="GO" id="GO:0005737">
    <property type="term" value="C:cytoplasm"/>
    <property type="evidence" value="ECO:0007669"/>
    <property type="project" value="TreeGrafter"/>
</dbReference>
<protein>
    <recommendedName>
        <fullName evidence="1">Ribosomal RNA methyltransferase FtsJ domain-containing protein</fullName>
    </recommendedName>
</protein>
<dbReference type="PANTHER" id="PTHR16121:SF2">
    <property type="entry name" value="CAP-SPECIFIC MRNA (NUCLEOSIDE-2'-O-)-METHYLTRANSFERASE 2"/>
    <property type="match status" value="1"/>
</dbReference>
<dbReference type="GO" id="GO:0005634">
    <property type="term" value="C:nucleus"/>
    <property type="evidence" value="ECO:0007669"/>
    <property type="project" value="UniProtKB-ARBA"/>
</dbReference>
<evidence type="ECO:0000313" key="2">
    <source>
        <dbReference type="EMBL" id="QHT21531.1"/>
    </source>
</evidence>
<dbReference type="AlphaFoldDB" id="A0A6C0DYU4"/>
<dbReference type="InterPro" id="IPR050851">
    <property type="entry name" value="mRNA_Cap_2O-Ribose_MeTrfase"/>
</dbReference>
<organism evidence="2">
    <name type="scientific">viral metagenome</name>
    <dbReference type="NCBI Taxonomy" id="1070528"/>
    <lineage>
        <taxon>unclassified sequences</taxon>
        <taxon>metagenomes</taxon>
        <taxon>organismal metagenomes</taxon>
    </lineage>
</organism>
<evidence type="ECO:0000259" key="1">
    <source>
        <dbReference type="Pfam" id="PF01728"/>
    </source>
</evidence>
<dbReference type="InterPro" id="IPR029063">
    <property type="entry name" value="SAM-dependent_MTases_sf"/>
</dbReference>